<dbReference type="InterPro" id="IPR031139">
    <property type="entry name" value="RPGRIP1_fam"/>
</dbReference>
<evidence type="ECO:0000313" key="2">
    <source>
        <dbReference type="EMBL" id="CAF1440228.1"/>
    </source>
</evidence>
<comment type="caution">
    <text evidence="2">The sequence shown here is derived from an EMBL/GenBank/DDBJ whole genome shotgun (WGS) entry which is preliminary data.</text>
</comment>
<dbReference type="GO" id="GO:0035869">
    <property type="term" value="C:ciliary transition zone"/>
    <property type="evidence" value="ECO:0007669"/>
    <property type="project" value="TreeGrafter"/>
</dbReference>
<reference evidence="2" key="1">
    <citation type="submission" date="2021-02" db="EMBL/GenBank/DDBJ databases">
        <authorList>
            <person name="Nowell W R."/>
        </authorList>
    </citation>
    <scope>NUCLEOTIDE SEQUENCE</scope>
</reference>
<dbReference type="Proteomes" id="UP000663889">
    <property type="component" value="Unassembled WGS sequence"/>
</dbReference>
<evidence type="ECO:0000259" key="1">
    <source>
        <dbReference type="Pfam" id="PF18111"/>
    </source>
</evidence>
<gene>
    <name evidence="2" type="ORF">SEV965_LOCUS33188</name>
</gene>
<sequence length="218" mass="24310">MASSKIGEQFIVSSDDVVNPTNATTRYVDNSESDIVYQISMSKSTKKGDDVVTIGVHELVLNEKCPVFDDDNCEKVFVSVEFLDYPAEYLETPYALVKGEPNTKYSFDFQTECSVRDQPKKQQLAELVEPRSSGEIKFVVVAEPPEDQPSLDCVDIGVATVNAKQLLHNQTDHINKSIDVYGMDDQKKVVGQMNVTVSIVQALNKVTRQGQNVRRIQS</sequence>
<dbReference type="Gene3D" id="2.60.40.150">
    <property type="entry name" value="C2 domain"/>
    <property type="match status" value="1"/>
</dbReference>
<dbReference type="AlphaFoldDB" id="A0A815NP24"/>
<dbReference type="InterPro" id="IPR041091">
    <property type="entry name" value="RPGRIP1_C"/>
</dbReference>
<dbReference type="PANTHER" id="PTHR14240:SF1">
    <property type="entry name" value="PROTEIN FANTOM-RELATED"/>
    <property type="match status" value="1"/>
</dbReference>
<dbReference type="InterPro" id="IPR035892">
    <property type="entry name" value="C2_domain_sf"/>
</dbReference>
<proteinExistence type="predicted"/>
<feature type="domain" description="RPGRIP1 C-terminal" evidence="1">
    <location>
        <begin position="50"/>
        <end position="208"/>
    </location>
</feature>
<dbReference type="EMBL" id="CAJNOU010004406">
    <property type="protein sequence ID" value="CAF1440228.1"/>
    <property type="molecule type" value="Genomic_DNA"/>
</dbReference>
<accession>A0A815NP24</accession>
<dbReference type="GO" id="GO:1905515">
    <property type="term" value="P:non-motile cilium assembly"/>
    <property type="evidence" value="ECO:0007669"/>
    <property type="project" value="TreeGrafter"/>
</dbReference>
<dbReference type="Pfam" id="PF18111">
    <property type="entry name" value="RPGR1_C"/>
    <property type="match status" value="1"/>
</dbReference>
<dbReference type="PANTHER" id="PTHR14240">
    <property type="entry name" value="RETINITIS PIGMENTOSA GTPASE REGULATOR-INTERACTING PROTEIN"/>
    <property type="match status" value="1"/>
</dbReference>
<protein>
    <recommendedName>
        <fullName evidence="1">RPGRIP1 C-terminal domain-containing protein</fullName>
    </recommendedName>
</protein>
<organism evidence="2 3">
    <name type="scientific">Rotaria sordida</name>
    <dbReference type="NCBI Taxonomy" id="392033"/>
    <lineage>
        <taxon>Eukaryota</taxon>
        <taxon>Metazoa</taxon>
        <taxon>Spiralia</taxon>
        <taxon>Gnathifera</taxon>
        <taxon>Rotifera</taxon>
        <taxon>Eurotatoria</taxon>
        <taxon>Bdelloidea</taxon>
        <taxon>Philodinida</taxon>
        <taxon>Philodinidae</taxon>
        <taxon>Rotaria</taxon>
    </lineage>
</organism>
<evidence type="ECO:0000313" key="3">
    <source>
        <dbReference type="Proteomes" id="UP000663889"/>
    </source>
</evidence>
<name>A0A815NP24_9BILA</name>